<dbReference type="RefSeq" id="WP_007426636.1">
    <property type="nucleotide sequence ID" value="NZ_AMGO01000021.1"/>
</dbReference>
<reference evidence="7 8" key="1">
    <citation type="journal article" date="2012" name="J. Bacteriol.">
        <title>Draft Genome Sequence of Oceaniovalibus guishaninsula JLT2003T.</title>
        <authorList>
            <person name="Tang K."/>
            <person name="Liu K."/>
            <person name="Jiao N."/>
        </authorList>
    </citation>
    <scope>NUCLEOTIDE SEQUENCE [LARGE SCALE GENOMIC DNA]</scope>
    <source>
        <strain evidence="7 8">JLT2003</strain>
    </source>
</reference>
<dbReference type="NCBIfam" id="NF008453">
    <property type="entry name" value="PRK11308.1"/>
    <property type="match status" value="2"/>
</dbReference>
<dbReference type="InterPro" id="IPR017871">
    <property type="entry name" value="ABC_transporter-like_CS"/>
</dbReference>
<evidence type="ECO:0000256" key="1">
    <source>
        <dbReference type="ARBA" id="ARBA00004417"/>
    </source>
</evidence>
<accession>K2GPT9</accession>
<dbReference type="AlphaFoldDB" id="K2GPT9"/>
<dbReference type="PROSITE" id="PS50893">
    <property type="entry name" value="ABC_TRANSPORTER_2"/>
    <property type="match status" value="2"/>
</dbReference>
<evidence type="ECO:0000256" key="3">
    <source>
        <dbReference type="ARBA" id="ARBA00022448"/>
    </source>
</evidence>
<keyword evidence="3" id="KW-0813">Transport</keyword>
<proteinExistence type="inferred from homology"/>
<feature type="domain" description="ABC transporter" evidence="6">
    <location>
        <begin position="4"/>
        <end position="254"/>
    </location>
</feature>
<dbReference type="PANTHER" id="PTHR43776:SF7">
    <property type="entry name" value="D,D-DIPEPTIDE TRANSPORT ATP-BINDING PROTEIN DDPF-RELATED"/>
    <property type="match status" value="1"/>
</dbReference>
<dbReference type="InterPro" id="IPR003593">
    <property type="entry name" value="AAA+_ATPase"/>
</dbReference>
<keyword evidence="5" id="KW-0067">ATP-binding</keyword>
<dbReference type="InterPro" id="IPR027417">
    <property type="entry name" value="P-loop_NTPase"/>
</dbReference>
<dbReference type="GO" id="GO:0005524">
    <property type="term" value="F:ATP binding"/>
    <property type="evidence" value="ECO:0007669"/>
    <property type="project" value="UniProtKB-KW"/>
</dbReference>
<dbReference type="OrthoDB" id="7793371at2"/>
<evidence type="ECO:0000256" key="2">
    <source>
        <dbReference type="ARBA" id="ARBA00005417"/>
    </source>
</evidence>
<dbReference type="PROSITE" id="PS00211">
    <property type="entry name" value="ABC_TRANSPORTER_1"/>
    <property type="match status" value="2"/>
</dbReference>
<feature type="domain" description="ABC transporter" evidence="6">
    <location>
        <begin position="298"/>
        <end position="549"/>
    </location>
</feature>
<dbReference type="InterPro" id="IPR003439">
    <property type="entry name" value="ABC_transporter-like_ATP-bd"/>
</dbReference>
<sequence length="561" mass="61063">MSLLSIEDLSVAYPTRRGTVQAVEDAWLTVAPGQIHGLVGESGAGKSTVGAAIMGLIDPPGGITGGTIRLRNRAIGGLDRAAMRGLRGSKISMIFQDPLTALNPLLTVGQQIVETMRFHLDLPEDEAARRAKALLTRVGIDDPDTRFDQYPHQFSGGMRQRVVIALALCSDPDVIIADEPTTALDVSIQAQILDLIRELARERQVGVILITHDMGVIAEVTDAVTVMYRGRVVETGPTDRVLRAPEHPYTRALIAAVPRPDVKMRRFPLIAYGGGLPQVDVAELSGGWTAPATEGPLLRVEGLTKRFVQKASLLPSRRQYFTAVDNVSFDIAAGEVFGLVGESGSGKSTVARMIAALYPLDAGRVTFDGQAVGRDAPGPVLNAYRRQIQMIFQDPFSSLNPRMRVDAIVAEPLHHLSDMNGTEIRRRVDALLEGVGLGRAAGRRYPHEFSGGQRQRISIARALATRPRFLICDEPTSALDVSVQAQILNILKDLQENLNLTMLFISHDLPVVRQMCDRVGVLRAGRLVEVAETEALFEAPEHPYTRELLRLMPRFTGPAAS</sequence>
<dbReference type="SMART" id="SM00382">
    <property type="entry name" value="AAA"/>
    <property type="match status" value="2"/>
</dbReference>
<keyword evidence="8" id="KW-1185">Reference proteome</keyword>
<dbReference type="SUPFAM" id="SSF52540">
    <property type="entry name" value="P-loop containing nucleoside triphosphate hydrolases"/>
    <property type="match status" value="2"/>
</dbReference>
<dbReference type="Gene3D" id="3.40.50.300">
    <property type="entry name" value="P-loop containing nucleotide triphosphate hydrolases"/>
    <property type="match status" value="2"/>
</dbReference>
<keyword evidence="4" id="KW-0547">Nucleotide-binding</keyword>
<dbReference type="STRING" id="1231392.OCGS_1484"/>
<name>K2GPT9_9RHOB</name>
<evidence type="ECO:0000256" key="5">
    <source>
        <dbReference type="ARBA" id="ARBA00022840"/>
    </source>
</evidence>
<dbReference type="GO" id="GO:0055085">
    <property type="term" value="P:transmembrane transport"/>
    <property type="evidence" value="ECO:0007669"/>
    <property type="project" value="UniProtKB-ARBA"/>
</dbReference>
<comment type="similarity">
    <text evidence="2">Belongs to the ABC transporter superfamily.</text>
</comment>
<dbReference type="Pfam" id="PF00005">
    <property type="entry name" value="ABC_tran"/>
    <property type="match status" value="2"/>
</dbReference>
<dbReference type="GO" id="GO:0015833">
    <property type="term" value="P:peptide transport"/>
    <property type="evidence" value="ECO:0007669"/>
    <property type="project" value="InterPro"/>
</dbReference>
<evidence type="ECO:0000256" key="4">
    <source>
        <dbReference type="ARBA" id="ARBA00022741"/>
    </source>
</evidence>
<dbReference type="FunFam" id="3.40.50.300:FF:000016">
    <property type="entry name" value="Oligopeptide ABC transporter ATP-binding component"/>
    <property type="match status" value="2"/>
</dbReference>
<dbReference type="PATRIC" id="fig|1231392.3.peg.1490"/>
<dbReference type="NCBIfam" id="NF007739">
    <property type="entry name" value="PRK10419.1"/>
    <property type="match status" value="2"/>
</dbReference>
<comment type="caution">
    <text evidence="7">The sequence shown here is derived from an EMBL/GenBank/DDBJ whole genome shotgun (WGS) entry which is preliminary data.</text>
</comment>
<dbReference type="CDD" id="cd03257">
    <property type="entry name" value="ABC_NikE_OppD_transporters"/>
    <property type="match status" value="2"/>
</dbReference>
<dbReference type="Pfam" id="PF08352">
    <property type="entry name" value="oligo_HPY"/>
    <property type="match status" value="2"/>
</dbReference>
<dbReference type="InterPro" id="IPR050319">
    <property type="entry name" value="ABC_transp_ATP-bind"/>
</dbReference>
<dbReference type="eggNOG" id="COG4172">
    <property type="taxonomic scope" value="Bacteria"/>
</dbReference>
<dbReference type="EMBL" id="AMGO01000021">
    <property type="protein sequence ID" value="EKE44646.1"/>
    <property type="molecule type" value="Genomic_DNA"/>
</dbReference>
<dbReference type="GO" id="GO:0016887">
    <property type="term" value="F:ATP hydrolysis activity"/>
    <property type="evidence" value="ECO:0007669"/>
    <property type="project" value="InterPro"/>
</dbReference>
<dbReference type="PANTHER" id="PTHR43776">
    <property type="entry name" value="TRANSPORT ATP-BINDING PROTEIN"/>
    <property type="match status" value="1"/>
</dbReference>
<gene>
    <name evidence="7" type="ORF">OCGS_1484</name>
</gene>
<evidence type="ECO:0000259" key="6">
    <source>
        <dbReference type="PROSITE" id="PS50893"/>
    </source>
</evidence>
<evidence type="ECO:0000313" key="8">
    <source>
        <dbReference type="Proteomes" id="UP000006765"/>
    </source>
</evidence>
<evidence type="ECO:0000313" key="7">
    <source>
        <dbReference type="EMBL" id="EKE44646.1"/>
    </source>
</evidence>
<dbReference type="InterPro" id="IPR013563">
    <property type="entry name" value="Oligopep_ABC_C"/>
</dbReference>
<comment type="subcellular location">
    <subcellularLocation>
        <location evidence="1">Cell inner membrane</location>
        <topology evidence="1">Peripheral membrane protein</topology>
    </subcellularLocation>
</comment>
<dbReference type="GO" id="GO:0005886">
    <property type="term" value="C:plasma membrane"/>
    <property type="evidence" value="ECO:0007669"/>
    <property type="project" value="UniProtKB-SubCell"/>
</dbReference>
<organism evidence="7 8">
    <name type="scientific">Oceaniovalibus guishaninsula JLT2003</name>
    <dbReference type="NCBI Taxonomy" id="1231392"/>
    <lineage>
        <taxon>Bacteria</taxon>
        <taxon>Pseudomonadati</taxon>
        <taxon>Pseudomonadota</taxon>
        <taxon>Alphaproteobacteria</taxon>
        <taxon>Rhodobacterales</taxon>
        <taxon>Roseobacteraceae</taxon>
        <taxon>Oceaniovalibus</taxon>
    </lineage>
</organism>
<protein>
    <recommendedName>
        <fullName evidence="6">ABC transporter domain-containing protein</fullName>
    </recommendedName>
</protein>
<dbReference type="Proteomes" id="UP000006765">
    <property type="component" value="Unassembled WGS sequence"/>
</dbReference>